<name>A0ABQ3VZZ7_9LACO</name>
<comment type="caution">
    <text evidence="1">The sequence shown here is derived from an EMBL/GenBank/DDBJ whole genome shotgun (WGS) entry which is preliminary data.</text>
</comment>
<keyword evidence="2" id="KW-1185">Reference proteome</keyword>
<sequence>MPTTSTEDLILYKQLQKDKQAEQKQATVKLYGMISLMYMYLGA</sequence>
<gene>
    <name evidence="1" type="ORF">YK48G_19050</name>
</gene>
<organism evidence="1 2">
    <name type="scientific">Lentilactobacillus fungorum</name>
    <dbReference type="NCBI Taxonomy" id="2201250"/>
    <lineage>
        <taxon>Bacteria</taxon>
        <taxon>Bacillati</taxon>
        <taxon>Bacillota</taxon>
        <taxon>Bacilli</taxon>
        <taxon>Lactobacillales</taxon>
        <taxon>Lactobacillaceae</taxon>
        <taxon>Lentilactobacillus</taxon>
    </lineage>
</organism>
<reference evidence="1 2" key="1">
    <citation type="journal article" date="2021" name="Int. J. Syst. Evol. Microbiol.">
        <title>Lentilactobacillus fungorum sp. nov., isolated from spent mushroom substrates.</title>
        <authorList>
            <person name="Tohno M."/>
            <person name="Tanizawa Y."/>
            <person name="Kojima Y."/>
            <person name="Sakamoto M."/>
            <person name="Ohkuma M."/>
            <person name="Kobayashi H."/>
        </authorList>
    </citation>
    <scope>NUCLEOTIDE SEQUENCE [LARGE SCALE GENOMIC DNA]</scope>
    <source>
        <strain evidence="1 2">YK48G</strain>
    </source>
</reference>
<dbReference type="RefSeq" id="WP_284692033.1">
    <property type="nucleotide sequence ID" value="NZ_BNJR01000016.1"/>
</dbReference>
<protein>
    <submittedName>
        <fullName evidence="1">Uncharacterized protein</fullName>
    </submittedName>
</protein>
<proteinExistence type="predicted"/>
<evidence type="ECO:0000313" key="2">
    <source>
        <dbReference type="Proteomes" id="UP000604765"/>
    </source>
</evidence>
<dbReference type="EMBL" id="BNJR01000016">
    <property type="protein sequence ID" value="GHP14480.1"/>
    <property type="molecule type" value="Genomic_DNA"/>
</dbReference>
<evidence type="ECO:0000313" key="1">
    <source>
        <dbReference type="EMBL" id="GHP14480.1"/>
    </source>
</evidence>
<accession>A0ABQ3VZZ7</accession>
<dbReference type="Proteomes" id="UP000604765">
    <property type="component" value="Unassembled WGS sequence"/>
</dbReference>